<gene>
    <name evidence="3" type="ORF">KCX82_07295</name>
</gene>
<protein>
    <submittedName>
        <fullName evidence="3">Ig-like domain-containing protein</fullName>
    </submittedName>
</protein>
<evidence type="ECO:0000313" key="4">
    <source>
        <dbReference type="Proteomes" id="UP000675664"/>
    </source>
</evidence>
<reference evidence="3" key="1">
    <citation type="submission" date="2021-04" db="EMBL/GenBank/DDBJ databases">
        <title>Sinoanaerobacter chloroacetimidivorans sp. nov., an obligate anaerobic bacterium isolated from anaerobic sludge.</title>
        <authorList>
            <person name="Bao Y."/>
        </authorList>
    </citation>
    <scope>NUCLEOTIDE SEQUENCE</scope>
    <source>
        <strain evidence="3">BAD-6</strain>
    </source>
</reference>
<organism evidence="3 4">
    <name type="scientific">Sinanaerobacter chloroacetimidivorans</name>
    <dbReference type="NCBI Taxonomy" id="2818044"/>
    <lineage>
        <taxon>Bacteria</taxon>
        <taxon>Bacillati</taxon>
        <taxon>Bacillota</taxon>
        <taxon>Clostridia</taxon>
        <taxon>Peptostreptococcales</taxon>
        <taxon>Anaerovoracaceae</taxon>
        <taxon>Sinanaerobacter</taxon>
    </lineage>
</organism>
<evidence type="ECO:0000256" key="1">
    <source>
        <dbReference type="SAM" id="MobiDB-lite"/>
    </source>
</evidence>
<accession>A0A8J8B2W5</accession>
<evidence type="ECO:0000259" key="2">
    <source>
        <dbReference type="Pfam" id="PF07532"/>
    </source>
</evidence>
<dbReference type="Pfam" id="PF07532">
    <property type="entry name" value="Big_4"/>
    <property type="match status" value="1"/>
</dbReference>
<sequence>MGNKTTNIMNFRGEGYKPNITRKAISIFLIAILIAGSFYAGQFFSPNVSYAANINGPTVIGVDTSIGAGNTCTIQTKGIYEILASATAGANGNAPTGDGGRGGTGQSVRFTLNLNAGDILTIQQNAGGAGAEGGRKRKGSYTAIGGNGGDGGNGVTVLNNNDFLLSVQGGSGGGGDGDQVSSGASAAGGRGGTGGYSAGGTCLASPGSGGAGGHAGIPPGSGENGSNGTGLYIDTSKVSTYNLANGSYTGAWGCVLTLRSEYKNDIATFQTVTMSVKYGTTYEQALLKLPTKVKANCTQGLFEIPVTWKCETFDQTLPGVYTFEGILGALPGDVKNPLLLFPTANVTLVAVGAEQTYDKLKQIEVPRITCVAGKPYNDFIAAYDDMTPVTADGVSITNDSDKDKVIHVSALFETEGTHVIVIQGNTFIFKVVNEPDSSNVNVVFN</sequence>
<evidence type="ECO:0000313" key="3">
    <source>
        <dbReference type="EMBL" id="MBR0597670.1"/>
    </source>
</evidence>
<dbReference type="AlphaFoldDB" id="A0A8J8B2W5"/>
<dbReference type="EMBL" id="JAGSND010000003">
    <property type="protein sequence ID" value="MBR0597670.1"/>
    <property type="molecule type" value="Genomic_DNA"/>
</dbReference>
<keyword evidence="4" id="KW-1185">Reference proteome</keyword>
<reference evidence="3" key="2">
    <citation type="submission" date="2021-04" db="EMBL/GenBank/DDBJ databases">
        <authorList>
            <person name="Liu J."/>
        </authorList>
    </citation>
    <scope>NUCLEOTIDE SEQUENCE</scope>
    <source>
        <strain evidence="3">BAD-6</strain>
    </source>
</reference>
<dbReference type="Proteomes" id="UP000675664">
    <property type="component" value="Unassembled WGS sequence"/>
</dbReference>
<dbReference type="InterPro" id="IPR011081">
    <property type="entry name" value="Big_4"/>
</dbReference>
<dbReference type="RefSeq" id="WP_227017797.1">
    <property type="nucleotide sequence ID" value="NZ_JAGSND010000003.1"/>
</dbReference>
<feature type="region of interest" description="Disordered" evidence="1">
    <location>
        <begin position="169"/>
        <end position="190"/>
    </location>
</feature>
<comment type="caution">
    <text evidence="3">The sequence shown here is derived from an EMBL/GenBank/DDBJ whole genome shotgun (WGS) entry which is preliminary data.</text>
</comment>
<feature type="domain" description="Bacterial Ig-like" evidence="2">
    <location>
        <begin position="280"/>
        <end position="326"/>
    </location>
</feature>
<name>A0A8J8B2W5_9FIRM</name>
<proteinExistence type="predicted"/>